<evidence type="ECO:0000313" key="2">
    <source>
        <dbReference type="EMBL" id="APT91012.1"/>
    </source>
</evidence>
<dbReference type="Proteomes" id="UP000185469">
    <property type="component" value="Chromosome"/>
</dbReference>
<evidence type="ECO:0000313" key="3">
    <source>
        <dbReference type="Proteomes" id="UP000185469"/>
    </source>
</evidence>
<sequence length="197" mass="20763">MTPDWVTAIAAVATAVITLGAALVALGQLRAAREEQRQVNRPMMIAEYEFPAGGGAPQGISVQNIGRTIAHDVRISFEPPLPGPPPGPTAGQGPGALTASALARTTFGTWAPGQRLRVPLRPPHPADAGAAAPHEGAPGRRRIRIRYRGHDGRGHEETLELDSAIGAGALIGEGEPTRIRRELAGIRAEMRRIARGR</sequence>
<feature type="region of interest" description="Disordered" evidence="1">
    <location>
        <begin position="112"/>
        <end position="141"/>
    </location>
</feature>
<proteinExistence type="predicted"/>
<dbReference type="KEGG" id="csph:CSPHI_08130"/>
<dbReference type="RefSeq" id="WP_075692322.1">
    <property type="nucleotide sequence ID" value="NZ_CP009248.1"/>
</dbReference>
<accession>A0A1L7CYW0</accession>
<feature type="compositionally biased region" description="Low complexity" evidence="1">
    <location>
        <begin position="126"/>
        <end position="136"/>
    </location>
</feature>
<dbReference type="EMBL" id="CP009248">
    <property type="protein sequence ID" value="APT91012.1"/>
    <property type="molecule type" value="Genomic_DNA"/>
</dbReference>
<name>A0A1L7CYW0_9CORY</name>
<reference evidence="2 3" key="1">
    <citation type="submission" date="2014-08" db="EMBL/GenBank/DDBJ databases">
        <title>Complete genome sequence of Corynebacterium sphenisci CECT 5990(T) (=DSM 44792(T)), isolated from healthy wild penguins.</title>
        <authorList>
            <person name="Ruckert C."/>
            <person name="Albersmeier A."/>
            <person name="Winkler A."/>
            <person name="Kalinowski J."/>
        </authorList>
    </citation>
    <scope>NUCLEOTIDE SEQUENCE [LARGE SCALE GENOMIC DNA]</scope>
    <source>
        <strain evidence="2 3">DSM 44792</strain>
    </source>
</reference>
<keyword evidence="3" id="KW-1185">Reference proteome</keyword>
<organism evidence="2 3">
    <name type="scientific">Corynebacterium sphenisci DSM 44792</name>
    <dbReference type="NCBI Taxonomy" id="1437874"/>
    <lineage>
        <taxon>Bacteria</taxon>
        <taxon>Bacillati</taxon>
        <taxon>Actinomycetota</taxon>
        <taxon>Actinomycetes</taxon>
        <taxon>Mycobacteriales</taxon>
        <taxon>Corynebacteriaceae</taxon>
        <taxon>Corynebacterium</taxon>
    </lineage>
</organism>
<protein>
    <submittedName>
        <fullName evidence="2">Uncharacterized protein</fullName>
    </submittedName>
</protein>
<gene>
    <name evidence="2" type="ORF">CSPHI_08130</name>
</gene>
<dbReference type="AlphaFoldDB" id="A0A1L7CYW0"/>
<evidence type="ECO:0000256" key="1">
    <source>
        <dbReference type="SAM" id="MobiDB-lite"/>
    </source>
</evidence>